<dbReference type="STRING" id="418495.SAMN05216215_1009141"/>
<feature type="DNA-binding region" description="H-T-H motif" evidence="2">
    <location>
        <begin position="33"/>
        <end position="52"/>
    </location>
</feature>
<evidence type="ECO:0000256" key="1">
    <source>
        <dbReference type="ARBA" id="ARBA00023125"/>
    </source>
</evidence>
<dbReference type="InterPro" id="IPR050109">
    <property type="entry name" value="HTH-type_TetR-like_transc_reg"/>
</dbReference>
<gene>
    <name evidence="4" type="ORF">SAMN05216215_1009141</name>
</gene>
<evidence type="ECO:0000313" key="4">
    <source>
        <dbReference type="EMBL" id="SDX29446.1"/>
    </source>
</evidence>
<dbReference type="OrthoDB" id="8479950at2"/>
<dbReference type="GO" id="GO:0003700">
    <property type="term" value="F:DNA-binding transcription factor activity"/>
    <property type="evidence" value="ECO:0007669"/>
    <property type="project" value="TreeGrafter"/>
</dbReference>
<reference evidence="5" key="1">
    <citation type="submission" date="2016-10" db="EMBL/GenBank/DDBJ databases">
        <authorList>
            <person name="Varghese N."/>
            <person name="Submissions S."/>
        </authorList>
    </citation>
    <scope>NUCLEOTIDE SEQUENCE [LARGE SCALE GENOMIC DNA]</scope>
    <source>
        <strain evidence="5">CGMCC 4.3530</strain>
    </source>
</reference>
<dbReference type="PANTHER" id="PTHR30055">
    <property type="entry name" value="HTH-TYPE TRANSCRIPTIONAL REGULATOR RUTR"/>
    <property type="match status" value="1"/>
</dbReference>
<evidence type="ECO:0000313" key="5">
    <source>
        <dbReference type="Proteomes" id="UP000199529"/>
    </source>
</evidence>
<dbReference type="Proteomes" id="UP000199529">
    <property type="component" value="Unassembled WGS sequence"/>
</dbReference>
<dbReference type="Pfam" id="PF00440">
    <property type="entry name" value="TetR_N"/>
    <property type="match status" value="1"/>
</dbReference>
<dbReference type="SUPFAM" id="SSF46689">
    <property type="entry name" value="Homeodomain-like"/>
    <property type="match status" value="1"/>
</dbReference>
<evidence type="ECO:0000259" key="3">
    <source>
        <dbReference type="PROSITE" id="PS50977"/>
    </source>
</evidence>
<sequence length="196" mass="21463">MGARRRLPPDQRRGELLEIGAHLFATRPYDDVLMEEVAELAGISRANLYRYFASKRDLFAAIYRRAADELLDAAKVDPARPLAEQVSAGLDAHIDYFVANRQTVLAANRTLSGDPVIQAIIADELGQLRQRILNSAELDGLSHEVASAALHAWLVFVRAICVEWLANEAFSRAELREVCLGALQGALSSAAAARRG</sequence>
<dbReference type="PROSITE" id="PS50977">
    <property type="entry name" value="HTH_TETR_2"/>
    <property type="match status" value="1"/>
</dbReference>
<dbReference type="Gene3D" id="1.10.357.10">
    <property type="entry name" value="Tetracycline Repressor, domain 2"/>
    <property type="match status" value="1"/>
</dbReference>
<accession>A0A1H3AID9</accession>
<dbReference type="EMBL" id="FNOK01000009">
    <property type="protein sequence ID" value="SDX29446.1"/>
    <property type="molecule type" value="Genomic_DNA"/>
</dbReference>
<keyword evidence="1 2" id="KW-0238">DNA-binding</keyword>
<dbReference type="AlphaFoldDB" id="A0A1H3AID9"/>
<dbReference type="InterPro" id="IPR009057">
    <property type="entry name" value="Homeodomain-like_sf"/>
</dbReference>
<name>A0A1H3AID9_9PSEU</name>
<proteinExistence type="predicted"/>
<dbReference type="GO" id="GO:0000976">
    <property type="term" value="F:transcription cis-regulatory region binding"/>
    <property type="evidence" value="ECO:0007669"/>
    <property type="project" value="TreeGrafter"/>
</dbReference>
<protein>
    <submittedName>
        <fullName evidence="4">Transcriptional regulator, TetR family</fullName>
    </submittedName>
</protein>
<evidence type="ECO:0000256" key="2">
    <source>
        <dbReference type="PROSITE-ProRule" id="PRU00335"/>
    </source>
</evidence>
<dbReference type="InterPro" id="IPR001647">
    <property type="entry name" value="HTH_TetR"/>
</dbReference>
<dbReference type="RefSeq" id="WP_093265081.1">
    <property type="nucleotide sequence ID" value="NZ_FNOK01000009.1"/>
</dbReference>
<dbReference type="PANTHER" id="PTHR30055:SF174">
    <property type="entry name" value="TRANSCRIPTIONAL REGULATORY PROTEIN (PROBABLY TETR-FAMILY)-RELATED"/>
    <property type="match status" value="1"/>
</dbReference>
<feature type="domain" description="HTH tetR-type" evidence="3">
    <location>
        <begin position="10"/>
        <end position="70"/>
    </location>
</feature>
<keyword evidence="5" id="KW-1185">Reference proteome</keyword>
<dbReference type="PRINTS" id="PR00455">
    <property type="entry name" value="HTHTETR"/>
</dbReference>
<organism evidence="4 5">
    <name type="scientific">Saccharopolyspora shandongensis</name>
    <dbReference type="NCBI Taxonomy" id="418495"/>
    <lineage>
        <taxon>Bacteria</taxon>
        <taxon>Bacillati</taxon>
        <taxon>Actinomycetota</taxon>
        <taxon>Actinomycetes</taxon>
        <taxon>Pseudonocardiales</taxon>
        <taxon>Pseudonocardiaceae</taxon>
        <taxon>Saccharopolyspora</taxon>
    </lineage>
</organism>